<name>A0A0G1VXZ2_9BACT</name>
<dbReference type="Proteomes" id="UP000034588">
    <property type="component" value="Unassembled WGS sequence"/>
</dbReference>
<proteinExistence type="predicted"/>
<organism evidence="1 2">
    <name type="scientific">Candidatus Gottesmanbacteria bacterium GW2011_GWB1_49_7</name>
    <dbReference type="NCBI Taxonomy" id="1618448"/>
    <lineage>
        <taxon>Bacteria</taxon>
        <taxon>Candidatus Gottesmaniibacteriota</taxon>
    </lineage>
</organism>
<evidence type="ECO:0000313" key="2">
    <source>
        <dbReference type="Proteomes" id="UP000034588"/>
    </source>
</evidence>
<gene>
    <name evidence="1" type="ORF">UY48_C0021G0005</name>
</gene>
<reference evidence="1 2" key="1">
    <citation type="journal article" date="2015" name="Nature">
        <title>rRNA introns, odd ribosomes, and small enigmatic genomes across a large radiation of phyla.</title>
        <authorList>
            <person name="Brown C.T."/>
            <person name="Hug L.A."/>
            <person name="Thomas B.C."/>
            <person name="Sharon I."/>
            <person name="Castelle C.J."/>
            <person name="Singh A."/>
            <person name="Wilkins M.J."/>
            <person name="Williams K.H."/>
            <person name="Banfield J.F."/>
        </authorList>
    </citation>
    <scope>NUCLEOTIDE SEQUENCE [LARGE SCALE GENOMIC DNA]</scope>
</reference>
<protein>
    <submittedName>
        <fullName evidence="1">Uncharacterized protein</fullName>
    </submittedName>
</protein>
<comment type="caution">
    <text evidence="1">The sequence shown here is derived from an EMBL/GenBank/DDBJ whole genome shotgun (WGS) entry which is preliminary data.</text>
</comment>
<dbReference type="EMBL" id="LCQD01000021">
    <property type="protein sequence ID" value="KKW11343.1"/>
    <property type="molecule type" value="Genomic_DNA"/>
</dbReference>
<sequence>MEYIFKNDVRDKFGNIIYRKGESYFANEKSLQAKIDAKDFKKSDFEAPEPAKTPEKGK</sequence>
<evidence type="ECO:0000313" key="1">
    <source>
        <dbReference type="EMBL" id="KKW11343.1"/>
    </source>
</evidence>
<accession>A0A0G1VXZ2</accession>
<dbReference type="AlphaFoldDB" id="A0A0G1VXZ2"/>